<protein>
    <submittedName>
        <fullName evidence="1">Uncharacterized protein</fullName>
    </submittedName>
</protein>
<proteinExistence type="predicted"/>
<dbReference type="OrthoDB" id="418595at2759"/>
<gene>
    <name evidence="1" type="ORF">SADUNF_Sadunf06G0194600</name>
</gene>
<evidence type="ECO:0000313" key="1">
    <source>
        <dbReference type="EMBL" id="KAF9681141.1"/>
    </source>
</evidence>
<dbReference type="AlphaFoldDB" id="A0A835N179"/>
<dbReference type="EMBL" id="JADGMS010000006">
    <property type="protein sequence ID" value="KAF9681141.1"/>
    <property type="molecule type" value="Genomic_DNA"/>
</dbReference>
<dbReference type="Proteomes" id="UP000657918">
    <property type="component" value="Unassembled WGS sequence"/>
</dbReference>
<accession>A0A835N179</accession>
<name>A0A835N179_9ROSI</name>
<evidence type="ECO:0000313" key="2">
    <source>
        <dbReference type="Proteomes" id="UP000657918"/>
    </source>
</evidence>
<organism evidence="1 2">
    <name type="scientific">Salix dunnii</name>
    <dbReference type="NCBI Taxonomy" id="1413687"/>
    <lineage>
        <taxon>Eukaryota</taxon>
        <taxon>Viridiplantae</taxon>
        <taxon>Streptophyta</taxon>
        <taxon>Embryophyta</taxon>
        <taxon>Tracheophyta</taxon>
        <taxon>Spermatophyta</taxon>
        <taxon>Magnoliopsida</taxon>
        <taxon>eudicotyledons</taxon>
        <taxon>Gunneridae</taxon>
        <taxon>Pentapetalae</taxon>
        <taxon>rosids</taxon>
        <taxon>fabids</taxon>
        <taxon>Malpighiales</taxon>
        <taxon>Salicaceae</taxon>
        <taxon>Saliceae</taxon>
        <taxon>Salix</taxon>
    </lineage>
</organism>
<keyword evidence="2" id="KW-1185">Reference proteome</keyword>
<reference evidence="1 2" key="1">
    <citation type="submission" date="2020-10" db="EMBL/GenBank/DDBJ databases">
        <title>Plant Genome Project.</title>
        <authorList>
            <person name="Zhang R.-G."/>
        </authorList>
    </citation>
    <scope>NUCLEOTIDE SEQUENCE [LARGE SCALE GENOMIC DNA]</scope>
    <source>
        <strain evidence="1">FAFU-HL-1</strain>
        <tissue evidence="1">Leaf</tissue>
    </source>
</reference>
<comment type="caution">
    <text evidence="1">The sequence shown here is derived from an EMBL/GenBank/DDBJ whole genome shotgun (WGS) entry which is preliminary data.</text>
</comment>
<sequence length="368" mass="41562">MDNASSSLFASANSVVKFNGLNYEEWSEQIRFSLGVMSLDQAILTDEEPAAITNESSELEKSRYETWERSNRLCLNLLRMSMAESIKPSMPKTEKAREFILKIKAQSQSDVADKSIVGSLMSELTTKRFDWLDDLGFDFKIGHGVFSLYRKDYFYESRGVNIKEIRVEDSSPVVPTQVVIPVVGVQPNTEIEQQNEEHTVPLNQEFENEPIAIQEQHIVPQVPLRRSIRERRSAITDDYVFKIKMDNEQLVEEEEGNFALRLSNILTVVGENLVSWLVLPRNAVYIGASGAVFVIRATSVLVRVSADRYGMFKSSVFYSASRGTDVGLMLRPSSKRMLLGSNPCRGAKRSRYEKSCETDADGIVFALL</sequence>